<feature type="transmembrane region" description="Helical" evidence="1">
    <location>
        <begin position="68"/>
        <end position="92"/>
    </location>
</feature>
<evidence type="ECO:0000313" key="3">
    <source>
        <dbReference type="Proteomes" id="UP000012960"/>
    </source>
</evidence>
<dbReference type="AlphaFoldDB" id="A0A804L0G6"/>
<keyword evidence="1" id="KW-0472">Membrane</keyword>
<organism evidence="2 3">
    <name type="scientific">Musa acuminata subsp. malaccensis</name>
    <name type="common">Wild banana</name>
    <name type="synonym">Musa malaccensis</name>
    <dbReference type="NCBI Taxonomy" id="214687"/>
    <lineage>
        <taxon>Eukaryota</taxon>
        <taxon>Viridiplantae</taxon>
        <taxon>Streptophyta</taxon>
        <taxon>Embryophyta</taxon>
        <taxon>Tracheophyta</taxon>
        <taxon>Spermatophyta</taxon>
        <taxon>Magnoliopsida</taxon>
        <taxon>Liliopsida</taxon>
        <taxon>Zingiberales</taxon>
        <taxon>Musaceae</taxon>
        <taxon>Musa</taxon>
    </lineage>
</organism>
<dbReference type="Proteomes" id="UP000012960">
    <property type="component" value="Unplaced"/>
</dbReference>
<accession>A0A804L0G6</accession>
<dbReference type="EnsemblPlants" id="Ma10_t26030.1">
    <property type="protein sequence ID" value="Ma10_p26030.1"/>
    <property type="gene ID" value="Ma10_g26030"/>
</dbReference>
<dbReference type="InParanoid" id="A0A804L0G6"/>
<sequence length="94" mass="11491">MQSNRSFYIHEVILSRVVNLMLNSVLSLRHPDIYRTYFRNHELESLFVEKKKKKKVGWLKPKNLYTKIVPFFFLTQCILMMSWFNLLLWLGMDY</sequence>
<proteinExistence type="predicted"/>
<protein>
    <submittedName>
        <fullName evidence="2">Uncharacterized protein</fullName>
    </submittedName>
</protein>
<keyword evidence="3" id="KW-1185">Reference proteome</keyword>
<reference evidence="2" key="1">
    <citation type="submission" date="2021-05" db="UniProtKB">
        <authorList>
            <consortium name="EnsemblPlants"/>
        </authorList>
    </citation>
    <scope>IDENTIFICATION</scope>
    <source>
        <strain evidence="2">subsp. malaccensis</strain>
    </source>
</reference>
<evidence type="ECO:0000256" key="1">
    <source>
        <dbReference type="SAM" id="Phobius"/>
    </source>
</evidence>
<evidence type="ECO:0000313" key="2">
    <source>
        <dbReference type="EnsemblPlants" id="Ma10_p26030.1"/>
    </source>
</evidence>
<name>A0A804L0G6_MUSAM</name>
<dbReference type="Gramene" id="Ma10_t26030.1">
    <property type="protein sequence ID" value="Ma10_p26030.1"/>
    <property type="gene ID" value="Ma10_g26030"/>
</dbReference>
<keyword evidence="1" id="KW-1133">Transmembrane helix</keyword>
<keyword evidence="1" id="KW-0812">Transmembrane</keyword>